<feature type="region of interest" description="Disordered" evidence="8">
    <location>
        <begin position="463"/>
        <end position="486"/>
    </location>
</feature>
<dbReference type="AlphaFoldDB" id="A0A1S4EFE4"/>
<organism evidence="11 12">
    <name type="scientific">Diaphorina citri</name>
    <name type="common">Asian citrus psyllid</name>
    <dbReference type="NCBI Taxonomy" id="121845"/>
    <lineage>
        <taxon>Eukaryota</taxon>
        <taxon>Metazoa</taxon>
        <taxon>Ecdysozoa</taxon>
        <taxon>Arthropoda</taxon>
        <taxon>Hexapoda</taxon>
        <taxon>Insecta</taxon>
        <taxon>Pterygota</taxon>
        <taxon>Neoptera</taxon>
        <taxon>Paraneoptera</taxon>
        <taxon>Hemiptera</taxon>
        <taxon>Sternorrhyncha</taxon>
        <taxon>Psylloidea</taxon>
        <taxon>Psyllidae</taxon>
        <taxon>Diaphorininae</taxon>
        <taxon>Diaphorina</taxon>
    </lineage>
</organism>
<reference evidence="12" key="1">
    <citation type="submission" date="2025-08" db="UniProtKB">
        <authorList>
            <consortium name="RefSeq"/>
        </authorList>
    </citation>
    <scope>IDENTIFICATION</scope>
</reference>
<feature type="active site" description="Nucleophile" evidence="7">
    <location>
        <position position="224"/>
    </location>
</feature>
<protein>
    <recommendedName>
        <fullName evidence="4">microsomal epoxide hydrolase</fullName>
        <ecNumber evidence="4">3.3.2.9</ecNumber>
    </recommendedName>
</protein>
<feature type="active site" description="Proton acceptor" evidence="7">
    <location>
        <position position="431"/>
    </location>
</feature>
<evidence type="ECO:0000259" key="10">
    <source>
        <dbReference type="Pfam" id="PF06441"/>
    </source>
</evidence>
<sequence>MGLFKWISLALLAFIGYVAYEVLFKVPPLPHIPDTYWGKGRPRPDDVAIYPFTINVTDSVLNDLKTRIRSTNTLTPPLEGVGFEYGFNSDYLKVVLDYWANNYNWRKFEAAFNKFPQFKTQISGLNIHFIRVTPKVPATIKVYPLLILHGWPGSVKEFQGIIPLLTTPRKDKDFVFEVIAPSLPGYGWSDAAVRPGLGAAQMGLVMKKLMARLGHAQFYVQGGDWGAFIAANMATLYPENVKGLHSNLCVAHTALATLKHLVGAIYPPLVVEEKYAHRMYPVSKVVDFMLMETGYFHIQVTKPDTVGVGLTDSPAGLAAYIIEKFITWTHDDYTFLSRGPNGAVISDRVRLEDVLDDVTIYWVTQTITSSVRMYAETQNKTQTLLGLMRIPTHVPTGCINFPHELAYQSEFILKQKFPRLIQMTHPARGGHFAALEEPQLLADDIFEFLSKVKVVEREEEELRRVEEEIKREEEKRARKPTSPSLY</sequence>
<evidence type="ECO:0000256" key="1">
    <source>
        <dbReference type="ARBA" id="ARBA00000221"/>
    </source>
</evidence>
<dbReference type="STRING" id="121845.A0A1S4EFE4"/>
<gene>
    <name evidence="12" type="primary">LOC103512380</name>
</gene>
<keyword evidence="9" id="KW-0472">Membrane</keyword>
<accession>A0A1S4EFE4</accession>
<dbReference type="KEGG" id="dci:103512380"/>
<dbReference type="Pfam" id="PF06441">
    <property type="entry name" value="EHN"/>
    <property type="match status" value="1"/>
</dbReference>
<comment type="similarity">
    <text evidence="3">Belongs to the peptidase S33 family.</text>
</comment>
<feature type="compositionally biased region" description="Basic and acidic residues" evidence="8">
    <location>
        <begin position="463"/>
        <end position="476"/>
    </location>
</feature>
<dbReference type="PaxDb" id="121845-A0A1S4EFE4"/>
<feature type="domain" description="Epoxide hydrolase N-terminal" evidence="10">
    <location>
        <begin position="50"/>
        <end position="158"/>
    </location>
</feature>
<dbReference type="PRINTS" id="PR00412">
    <property type="entry name" value="EPOXHYDRLASE"/>
</dbReference>
<dbReference type="SUPFAM" id="SSF53474">
    <property type="entry name" value="alpha/beta-Hydrolases"/>
    <property type="match status" value="1"/>
</dbReference>
<evidence type="ECO:0000256" key="5">
    <source>
        <dbReference type="ARBA" id="ARBA00022797"/>
    </source>
</evidence>
<keyword evidence="5" id="KW-0058">Aromatic hydrocarbons catabolism</keyword>
<comment type="subcellular location">
    <subcellularLocation>
        <location evidence="2">Microsome membrane</location>
        <topology evidence="2">Single-pass membrane protein</topology>
    </subcellularLocation>
</comment>
<dbReference type="GO" id="GO:0097176">
    <property type="term" value="P:epoxide metabolic process"/>
    <property type="evidence" value="ECO:0007669"/>
    <property type="project" value="TreeGrafter"/>
</dbReference>
<feature type="active site" description="Proton donor" evidence="7">
    <location>
        <position position="374"/>
    </location>
</feature>
<feature type="transmembrane region" description="Helical" evidence="9">
    <location>
        <begin position="6"/>
        <end position="24"/>
    </location>
</feature>
<dbReference type="PANTHER" id="PTHR21661:SF35">
    <property type="entry name" value="EPOXIDE HYDROLASE"/>
    <property type="match status" value="1"/>
</dbReference>
<dbReference type="Gene3D" id="3.40.50.1820">
    <property type="entry name" value="alpha/beta hydrolase"/>
    <property type="match status" value="1"/>
</dbReference>
<comment type="catalytic activity">
    <reaction evidence="1">
        <text>1-(4-methoxyphenyl)-N-methyl-N-[(3-methyloxetan-3-yl)methyl]methanamine + H2O = 2-{[(4-methoxybenzyl)(methyl)amino]methyl}-2-methylpropane-1,3-diol</text>
        <dbReference type="Rhea" id="RHEA:55764"/>
        <dbReference type="ChEBI" id="CHEBI:15377"/>
        <dbReference type="ChEBI" id="CHEBI:139161"/>
        <dbReference type="ChEBI" id="CHEBI:139164"/>
        <dbReference type="EC" id="3.3.2.9"/>
    </reaction>
</comment>
<dbReference type="GO" id="GO:0033961">
    <property type="term" value="F:cis-stilbene-oxide hydrolase activity"/>
    <property type="evidence" value="ECO:0007669"/>
    <property type="project" value="UniProtKB-EC"/>
</dbReference>
<evidence type="ECO:0000313" key="11">
    <source>
        <dbReference type="Proteomes" id="UP000079169"/>
    </source>
</evidence>
<dbReference type="RefSeq" id="XP_017300874.2">
    <property type="nucleotide sequence ID" value="XM_017445385.2"/>
</dbReference>
<dbReference type="Proteomes" id="UP000079169">
    <property type="component" value="Unplaced"/>
</dbReference>
<evidence type="ECO:0000256" key="9">
    <source>
        <dbReference type="SAM" id="Phobius"/>
    </source>
</evidence>
<proteinExistence type="inferred from homology"/>
<keyword evidence="6 12" id="KW-0378">Hydrolase</keyword>
<evidence type="ECO:0000256" key="7">
    <source>
        <dbReference type="PIRSR" id="PIRSR001112-1"/>
    </source>
</evidence>
<dbReference type="InterPro" id="IPR000639">
    <property type="entry name" value="Epox_hydrolase-like"/>
</dbReference>
<dbReference type="PIRSF" id="PIRSF001112">
    <property type="entry name" value="Epoxide_hydrolase"/>
    <property type="match status" value="1"/>
</dbReference>
<keyword evidence="9" id="KW-0812">Transmembrane</keyword>
<evidence type="ECO:0000313" key="12">
    <source>
        <dbReference type="RefSeq" id="XP_017300874.2"/>
    </source>
</evidence>
<keyword evidence="11" id="KW-1185">Reference proteome</keyword>
<dbReference type="InterPro" id="IPR010497">
    <property type="entry name" value="Epoxide_hydro_N"/>
</dbReference>
<dbReference type="InterPro" id="IPR016292">
    <property type="entry name" value="Epoxide_hydrolase"/>
</dbReference>
<evidence type="ECO:0000256" key="2">
    <source>
        <dbReference type="ARBA" id="ARBA00004111"/>
    </source>
</evidence>
<dbReference type="EC" id="3.3.2.9" evidence="4"/>
<dbReference type="InterPro" id="IPR029058">
    <property type="entry name" value="AB_hydrolase_fold"/>
</dbReference>
<dbReference type="GeneID" id="103512380"/>
<evidence type="ECO:0000256" key="8">
    <source>
        <dbReference type="SAM" id="MobiDB-lite"/>
    </source>
</evidence>
<evidence type="ECO:0000256" key="6">
    <source>
        <dbReference type="ARBA" id="ARBA00022801"/>
    </source>
</evidence>
<evidence type="ECO:0000256" key="3">
    <source>
        <dbReference type="ARBA" id="ARBA00010088"/>
    </source>
</evidence>
<dbReference type="PANTHER" id="PTHR21661">
    <property type="entry name" value="EPOXIDE HYDROLASE 1-RELATED"/>
    <property type="match status" value="1"/>
</dbReference>
<name>A0A1S4EFE4_DIACI</name>
<evidence type="ECO:0000256" key="4">
    <source>
        <dbReference type="ARBA" id="ARBA00012091"/>
    </source>
</evidence>
<keyword evidence="9" id="KW-1133">Transmembrane helix</keyword>